<dbReference type="GO" id="GO:0005829">
    <property type="term" value="C:cytosol"/>
    <property type="evidence" value="ECO:0007669"/>
    <property type="project" value="TreeGrafter"/>
</dbReference>
<dbReference type="GO" id="GO:0009252">
    <property type="term" value="P:peptidoglycan biosynthetic process"/>
    <property type="evidence" value="ECO:0007669"/>
    <property type="project" value="UniProtKB-UniRule"/>
</dbReference>
<evidence type="ECO:0000256" key="8">
    <source>
        <dbReference type="ARBA" id="ARBA00022618"/>
    </source>
</evidence>
<evidence type="ECO:0000256" key="19">
    <source>
        <dbReference type="HAMAP-Rule" id="MF_00037"/>
    </source>
</evidence>
<dbReference type="PANTHER" id="PTHR21071">
    <property type="entry name" value="UDP-N-ACETYLENOLPYRUVOYLGLUCOSAMINE REDUCTASE"/>
    <property type="match status" value="1"/>
</dbReference>
<gene>
    <name evidence="19" type="primary">murB</name>
    <name evidence="21" type="ORF">DKG75_21180</name>
</gene>
<dbReference type="PROSITE" id="PS51387">
    <property type="entry name" value="FAD_PCMH"/>
    <property type="match status" value="1"/>
</dbReference>
<evidence type="ECO:0000313" key="21">
    <source>
        <dbReference type="EMBL" id="PWR18097.1"/>
    </source>
</evidence>
<evidence type="ECO:0000256" key="12">
    <source>
        <dbReference type="ARBA" id="ARBA00022960"/>
    </source>
</evidence>
<comment type="subcellular location">
    <subcellularLocation>
        <location evidence="3 19">Cytoplasm</location>
    </subcellularLocation>
</comment>
<dbReference type="GO" id="GO:0008360">
    <property type="term" value="P:regulation of cell shape"/>
    <property type="evidence" value="ECO:0007669"/>
    <property type="project" value="UniProtKB-KW"/>
</dbReference>
<dbReference type="EMBL" id="QGLF01000007">
    <property type="protein sequence ID" value="PWR18097.1"/>
    <property type="molecule type" value="Genomic_DNA"/>
</dbReference>
<dbReference type="HAMAP" id="MF_00037">
    <property type="entry name" value="MurB"/>
    <property type="match status" value="1"/>
</dbReference>
<dbReference type="GO" id="GO:0071555">
    <property type="term" value="P:cell wall organization"/>
    <property type="evidence" value="ECO:0007669"/>
    <property type="project" value="UniProtKB-KW"/>
</dbReference>
<dbReference type="InterPro" id="IPR011601">
    <property type="entry name" value="MurB_C"/>
</dbReference>
<dbReference type="OrthoDB" id="9804753at2"/>
<dbReference type="Proteomes" id="UP000246077">
    <property type="component" value="Unassembled WGS sequence"/>
</dbReference>
<keyword evidence="14 19" id="KW-0560">Oxidoreductase</keyword>
<dbReference type="InterPro" id="IPR036318">
    <property type="entry name" value="FAD-bd_PCMH-like_sf"/>
</dbReference>
<keyword evidence="9 19" id="KW-0285">Flavoprotein</keyword>
<comment type="cofactor">
    <cofactor evidence="1 19">
        <name>FAD</name>
        <dbReference type="ChEBI" id="CHEBI:57692"/>
    </cofactor>
</comment>
<keyword evidence="22" id="KW-1185">Reference proteome</keyword>
<feature type="active site" description="Proton donor" evidence="19">
    <location>
        <position position="228"/>
    </location>
</feature>
<evidence type="ECO:0000256" key="10">
    <source>
        <dbReference type="ARBA" id="ARBA00022827"/>
    </source>
</evidence>
<dbReference type="UniPathway" id="UPA00219"/>
<feature type="domain" description="FAD-binding PCMH-type" evidence="20">
    <location>
        <begin position="34"/>
        <end position="199"/>
    </location>
</feature>
<keyword evidence="7 19" id="KW-0963">Cytoplasm</keyword>
<evidence type="ECO:0000256" key="2">
    <source>
        <dbReference type="ARBA" id="ARBA00003921"/>
    </source>
</evidence>
<keyword evidence="16 19" id="KW-0961">Cell wall biogenesis/degradation</keyword>
<dbReference type="SUPFAM" id="SSF56194">
    <property type="entry name" value="Uridine diphospho-N-Acetylenolpyruvylglucosamine reductase, MurB, C-terminal domain"/>
    <property type="match status" value="1"/>
</dbReference>
<keyword evidence="13 19" id="KW-0573">Peptidoglycan synthesis</keyword>
<evidence type="ECO:0000256" key="4">
    <source>
        <dbReference type="ARBA" id="ARBA00004752"/>
    </source>
</evidence>
<dbReference type="NCBIfam" id="NF010480">
    <property type="entry name" value="PRK13905.1"/>
    <property type="match status" value="1"/>
</dbReference>
<comment type="pathway">
    <text evidence="4 19">Cell wall biogenesis; peptidoglycan biosynthesis.</text>
</comment>
<keyword evidence="12 19" id="KW-0133">Cell shape</keyword>
<evidence type="ECO:0000256" key="15">
    <source>
        <dbReference type="ARBA" id="ARBA00023306"/>
    </source>
</evidence>
<reference evidence="22" key="1">
    <citation type="submission" date="2018-05" db="EMBL/GenBank/DDBJ databases">
        <title>Zavarzinia sp. HR-AS.</title>
        <authorList>
            <person name="Lee Y."/>
            <person name="Jeon C.O."/>
        </authorList>
    </citation>
    <scope>NUCLEOTIDE SEQUENCE [LARGE SCALE GENOMIC DNA]</scope>
    <source>
        <strain evidence="22">DSM 1231</strain>
    </source>
</reference>
<name>A0A317DTT2_9PROT</name>
<dbReference type="Gene3D" id="3.30.465.10">
    <property type="match status" value="1"/>
</dbReference>
<protein>
    <recommendedName>
        <fullName evidence="6 19">UDP-N-acetylenolpyruvoylglucosamine reductase</fullName>
        <ecNumber evidence="5 19">1.3.1.98</ecNumber>
    </recommendedName>
    <alternativeName>
        <fullName evidence="17 19">UDP-N-acetylmuramate dehydrogenase</fullName>
    </alternativeName>
</protein>
<feature type="active site" evidence="19">
    <location>
        <position position="298"/>
    </location>
</feature>
<evidence type="ECO:0000313" key="22">
    <source>
        <dbReference type="Proteomes" id="UP000246077"/>
    </source>
</evidence>
<evidence type="ECO:0000256" key="6">
    <source>
        <dbReference type="ARBA" id="ARBA00015188"/>
    </source>
</evidence>
<evidence type="ECO:0000256" key="18">
    <source>
        <dbReference type="ARBA" id="ARBA00048914"/>
    </source>
</evidence>
<comment type="function">
    <text evidence="2 19">Cell wall formation.</text>
</comment>
<proteinExistence type="inferred from homology"/>
<dbReference type="InterPro" id="IPR036635">
    <property type="entry name" value="MurB_C_sf"/>
</dbReference>
<dbReference type="Gene3D" id="3.30.43.10">
    <property type="entry name" value="Uridine Diphospho-n-acetylenolpyruvylglucosamine Reductase, domain 2"/>
    <property type="match status" value="1"/>
</dbReference>
<feature type="active site" evidence="19">
    <location>
        <position position="179"/>
    </location>
</feature>
<comment type="caution">
    <text evidence="21">The sequence shown here is derived from an EMBL/GenBank/DDBJ whole genome shotgun (WGS) entry which is preliminary data.</text>
</comment>
<evidence type="ECO:0000256" key="5">
    <source>
        <dbReference type="ARBA" id="ARBA00012518"/>
    </source>
</evidence>
<dbReference type="Pfam" id="PF02873">
    <property type="entry name" value="MurB_C"/>
    <property type="match status" value="1"/>
</dbReference>
<keyword evidence="8 19" id="KW-0132">Cell division</keyword>
<dbReference type="Pfam" id="PF01565">
    <property type="entry name" value="FAD_binding_4"/>
    <property type="match status" value="1"/>
</dbReference>
<dbReference type="InterPro" id="IPR016167">
    <property type="entry name" value="FAD-bd_PCMH_sub1"/>
</dbReference>
<accession>A0A317DTT2</accession>
<evidence type="ECO:0000259" key="20">
    <source>
        <dbReference type="PROSITE" id="PS51387"/>
    </source>
</evidence>
<evidence type="ECO:0000256" key="9">
    <source>
        <dbReference type="ARBA" id="ARBA00022630"/>
    </source>
</evidence>
<evidence type="ECO:0000256" key="13">
    <source>
        <dbReference type="ARBA" id="ARBA00022984"/>
    </source>
</evidence>
<sequence>MTAPLPPIALADRLPAIKGRVTAGAPLSAVTWFQVGGPAEVMVRPKDLEDLVTLLKGRPRDVPLLVLGVGSNLLVRDGGLDGITVRLGRGFAGMAAEAGARLRVGAAALDLNVSLAARDAGIAGLEFLRGIPGTIGGAFRTNAGAYGAELKDVLVEATVVDGQGEVHVLGPEAFHLTYRHSDFPADWIVTEAVLQGRPGVPAEIGARMDEIAAAREGSQPVRSRTGGSTFKNPPGARAWELVDAAGCRGLRRGGAVVSVQHCNFLINEGGATAADIEGLGEDVRRRVHEHSGVTLEWEIMRLGRHAGDAVQEAGR</sequence>
<evidence type="ECO:0000256" key="11">
    <source>
        <dbReference type="ARBA" id="ARBA00022857"/>
    </source>
</evidence>
<dbReference type="RefSeq" id="WP_109923231.1">
    <property type="nucleotide sequence ID" value="NZ_QGLF01000007.1"/>
</dbReference>
<keyword evidence="10 19" id="KW-0274">FAD</keyword>
<dbReference type="InterPro" id="IPR016169">
    <property type="entry name" value="FAD-bd_PCMH_sub2"/>
</dbReference>
<evidence type="ECO:0000256" key="14">
    <source>
        <dbReference type="ARBA" id="ARBA00023002"/>
    </source>
</evidence>
<keyword evidence="11 19" id="KW-0521">NADP</keyword>
<keyword evidence="15 19" id="KW-0131">Cell cycle</keyword>
<evidence type="ECO:0000256" key="17">
    <source>
        <dbReference type="ARBA" id="ARBA00031026"/>
    </source>
</evidence>
<evidence type="ECO:0000256" key="1">
    <source>
        <dbReference type="ARBA" id="ARBA00001974"/>
    </source>
</evidence>
<dbReference type="EC" id="1.3.1.98" evidence="5 19"/>
<dbReference type="InterPro" id="IPR016166">
    <property type="entry name" value="FAD-bd_PCMH"/>
</dbReference>
<dbReference type="PANTHER" id="PTHR21071:SF4">
    <property type="entry name" value="UDP-N-ACETYLENOLPYRUVOYLGLUCOSAMINE REDUCTASE"/>
    <property type="match status" value="1"/>
</dbReference>
<evidence type="ECO:0000256" key="3">
    <source>
        <dbReference type="ARBA" id="ARBA00004496"/>
    </source>
</evidence>
<dbReference type="InterPro" id="IPR006094">
    <property type="entry name" value="Oxid_FAD_bind_N"/>
</dbReference>
<evidence type="ECO:0000256" key="16">
    <source>
        <dbReference type="ARBA" id="ARBA00023316"/>
    </source>
</evidence>
<dbReference type="GO" id="GO:0051301">
    <property type="term" value="P:cell division"/>
    <property type="evidence" value="ECO:0007669"/>
    <property type="project" value="UniProtKB-KW"/>
</dbReference>
<comment type="similarity">
    <text evidence="19">Belongs to the MurB family.</text>
</comment>
<organism evidence="21 22">
    <name type="scientific">Zavarzinia compransoris</name>
    <dbReference type="NCBI Taxonomy" id="1264899"/>
    <lineage>
        <taxon>Bacteria</taxon>
        <taxon>Pseudomonadati</taxon>
        <taxon>Pseudomonadota</taxon>
        <taxon>Alphaproteobacteria</taxon>
        <taxon>Rhodospirillales</taxon>
        <taxon>Zavarziniaceae</taxon>
        <taxon>Zavarzinia</taxon>
    </lineage>
</organism>
<dbReference type="GO" id="GO:0071949">
    <property type="term" value="F:FAD binding"/>
    <property type="evidence" value="ECO:0007669"/>
    <property type="project" value="InterPro"/>
</dbReference>
<dbReference type="AlphaFoldDB" id="A0A317DTT2"/>
<evidence type="ECO:0000256" key="7">
    <source>
        <dbReference type="ARBA" id="ARBA00022490"/>
    </source>
</evidence>
<dbReference type="NCBIfam" id="TIGR00179">
    <property type="entry name" value="murB"/>
    <property type="match status" value="1"/>
</dbReference>
<dbReference type="GO" id="GO:0008762">
    <property type="term" value="F:UDP-N-acetylmuramate dehydrogenase activity"/>
    <property type="evidence" value="ECO:0007669"/>
    <property type="project" value="UniProtKB-UniRule"/>
</dbReference>
<dbReference type="InterPro" id="IPR003170">
    <property type="entry name" value="MurB"/>
</dbReference>
<dbReference type="SUPFAM" id="SSF56176">
    <property type="entry name" value="FAD-binding/transporter-associated domain-like"/>
    <property type="match status" value="1"/>
</dbReference>
<dbReference type="Gene3D" id="3.90.78.10">
    <property type="entry name" value="UDP-N-acetylenolpyruvoylglucosamine reductase, C-terminal domain"/>
    <property type="match status" value="1"/>
</dbReference>
<comment type="catalytic activity">
    <reaction evidence="18 19">
        <text>UDP-N-acetyl-alpha-D-muramate + NADP(+) = UDP-N-acetyl-3-O-(1-carboxyvinyl)-alpha-D-glucosamine + NADPH + H(+)</text>
        <dbReference type="Rhea" id="RHEA:12248"/>
        <dbReference type="ChEBI" id="CHEBI:15378"/>
        <dbReference type="ChEBI" id="CHEBI:57783"/>
        <dbReference type="ChEBI" id="CHEBI:58349"/>
        <dbReference type="ChEBI" id="CHEBI:68483"/>
        <dbReference type="ChEBI" id="CHEBI:70757"/>
        <dbReference type="EC" id="1.3.1.98"/>
    </reaction>
</comment>